<sequence length="160" mass="17856">MILNKRDFGMITIAAFKMSYQRSACRPGVTIVGGNTIETILVLRTPRLSQRHGDSQLVETLEKNMAHACDGFPSQVDMAVHLSDCPAVRKSGVVPRFDFGPQTTRQAKESPCYLHRENTLWYGAFIPDVLRLHQGNISGENTAYLSESWQTSPPTDFVTI</sequence>
<dbReference type="HOGENOM" id="CLU_1651652_0_0_1"/>
<dbReference type="AlphaFoldDB" id="F0UQ36"/>
<proteinExistence type="predicted"/>
<dbReference type="Proteomes" id="UP000008142">
    <property type="component" value="Unassembled WGS sequence"/>
</dbReference>
<reference evidence="2" key="1">
    <citation type="submission" date="2008-07" db="EMBL/GenBank/DDBJ databases">
        <title>Annotation of Ajellomyces capsulatus strain H88.</title>
        <authorList>
            <person name="Champion M."/>
            <person name="Cuomo C."/>
            <person name="Ma L.-J."/>
            <person name="Henn M.R."/>
            <person name="Sil A."/>
            <person name="Goldman B."/>
            <person name="Young S.K."/>
            <person name="Kodira C.D."/>
            <person name="Zeng Q."/>
            <person name="Koehrsen M."/>
            <person name="Alvarado L."/>
            <person name="Berlin A."/>
            <person name="Borenstein D."/>
            <person name="Chen Z."/>
            <person name="Engels R."/>
            <person name="Freedman E."/>
            <person name="Gellesch M."/>
            <person name="Goldberg J."/>
            <person name="Griggs A."/>
            <person name="Gujja S."/>
            <person name="Heiman D."/>
            <person name="Hepburn T."/>
            <person name="Howarth C."/>
            <person name="Jen D."/>
            <person name="Larson L."/>
            <person name="Lewis B."/>
            <person name="Mehta T."/>
            <person name="Park D."/>
            <person name="Pearson M."/>
            <person name="Roberts A."/>
            <person name="Saif S."/>
            <person name="Shea T."/>
            <person name="Shenoy N."/>
            <person name="Sisk P."/>
            <person name="Stolte C."/>
            <person name="Sykes S."/>
            <person name="Walk T."/>
            <person name="White J."/>
            <person name="Yandava C."/>
            <person name="Klein B."/>
            <person name="McEwen J.G."/>
            <person name="Puccia R."/>
            <person name="Goldman G.H."/>
            <person name="Felipe M.S."/>
            <person name="Nino-Vega G."/>
            <person name="San-Blas G."/>
            <person name="Taylor J."/>
            <person name="Mendoza L."/>
            <person name="Galagan J."/>
            <person name="Nusbaum C."/>
            <person name="Birren B."/>
        </authorList>
    </citation>
    <scope>NUCLEOTIDE SEQUENCE [LARGE SCALE GENOMIC DNA]</scope>
    <source>
        <strain evidence="2">H88</strain>
    </source>
</reference>
<protein>
    <submittedName>
        <fullName evidence="1">Predicted protein</fullName>
    </submittedName>
</protein>
<name>F0UQ36_AJEC8</name>
<accession>F0UQ36</accession>
<dbReference type="EMBL" id="DS990640">
    <property type="protein sequence ID" value="EGC47879.1"/>
    <property type="molecule type" value="Genomic_DNA"/>
</dbReference>
<gene>
    <name evidence="1" type="ORF">HCEG_07094</name>
</gene>
<evidence type="ECO:0000313" key="1">
    <source>
        <dbReference type="EMBL" id="EGC47879.1"/>
    </source>
</evidence>
<organism evidence="2">
    <name type="scientific">Ajellomyces capsulatus (strain H88)</name>
    <name type="common">Darling's disease fungus</name>
    <name type="synonym">Histoplasma capsulatum</name>
    <dbReference type="NCBI Taxonomy" id="544711"/>
    <lineage>
        <taxon>Eukaryota</taxon>
        <taxon>Fungi</taxon>
        <taxon>Dikarya</taxon>
        <taxon>Ascomycota</taxon>
        <taxon>Pezizomycotina</taxon>
        <taxon>Eurotiomycetes</taxon>
        <taxon>Eurotiomycetidae</taxon>
        <taxon>Onygenales</taxon>
        <taxon>Ajellomycetaceae</taxon>
        <taxon>Histoplasma</taxon>
    </lineage>
</organism>
<evidence type="ECO:0000313" key="2">
    <source>
        <dbReference type="Proteomes" id="UP000008142"/>
    </source>
</evidence>
<dbReference type="OMA" id="AKESPCY"/>